<dbReference type="RefSeq" id="WP_145365355.1">
    <property type="nucleotide sequence ID" value="NZ_CP036268.1"/>
</dbReference>
<sequence length="171" mass="18465">MLQSTDLRHCGSRSFLAAIHAIARSHFLANRSAAIIRDRADNAKRAGHWRDVCDCETASAEIAITHGQRAIARSHRQQALAAAMRANTASTDDRMLCRLENAAIDSRCTGDFIGAGFLAGCALARSDKSSGAAGDQFRTLAGYYGCLNKPFEATIVRRLGRRSIEAGNRTV</sequence>
<protein>
    <submittedName>
        <fullName evidence="1">Uncharacterized protein</fullName>
    </submittedName>
</protein>
<dbReference type="KEGG" id="svp:Pan189_36030"/>
<reference evidence="1 2" key="1">
    <citation type="submission" date="2019-02" db="EMBL/GenBank/DDBJ databases">
        <title>Deep-cultivation of Planctomycetes and their phenomic and genomic characterization uncovers novel biology.</title>
        <authorList>
            <person name="Wiegand S."/>
            <person name="Jogler M."/>
            <person name="Boedeker C."/>
            <person name="Pinto D."/>
            <person name="Vollmers J."/>
            <person name="Rivas-Marin E."/>
            <person name="Kohn T."/>
            <person name="Peeters S.H."/>
            <person name="Heuer A."/>
            <person name="Rast P."/>
            <person name="Oberbeckmann S."/>
            <person name="Bunk B."/>
            <person name="Jeske O."/>
            <person name="Meyerdierks A."/>
            <person name="Storesund J.E."/>
            <person name="Kallscheuer N."/>
            <person name="Luecker S."/>
            <person name="Lage O.M."/>
            <person name="Pohl T."/>
            <person name="Merkel B.J."/>
            <person name="Hornburger P."/>
            <person name="Mueller R.-W."/>
            <person name="Bruemmer F."/>
            <person name="Labrenz M."/>
            <person name="Spormann A.M."/>
            <person name="Op den Camp H."/>
            <person name="Overmann J."/>
            <person name="Amann R."/>
            <person name="Jetten M.S.M."/>
            <person name="Mascher T."/>
            <person name="Medema M.H."/>
            <person name="Devos D.P."/>
            <person name="Kaster A.-K."/>
            <person name="Ovreas L."/>
            <person name="Rohde M."/>
            <person name="Galperin M.Y."/>
            <person name="Jogler C."/>
        </authorList>
    </citation>
    <scope>NUCLEOTIDE SEQUENCE [LARGE SCALE GENOMIC DNA]</scope>
    <source>
        <strain evidence="1 2">Pan189</strain>
    </source>
</reference>
<dbReference type="AlphaFoldDB" id="A0A517R5R6"/>
<keyword evidence="2" id="KW-1185">Reference proteome</keyword>
<evidence type="ECO:0000313" key="2">
    <source>
        <dbReference type="Proteomes" id="UP000317318"/>
    </source>
</evidence>
<organism evidence="1 2">
    <name type="scientific">Stratiformator vulcanicus</name>
    <dbReference type="NCBI Taxonomy" id="2527980"/>
    <lineage>
        <taxon>Bacteria</taxon>
        <taxon>Pseudomonadati</taxon>
        <taxon>Planctomycetota</taxon>
        <taxon>Planctomycetia</taxon>
        <taxon>Planctomycetales</taxon>
        <taxon>Planctomycetaceae</taxon>
        <taxon>Stratiformator</taxon>
    </lineage>
</organism>
<gene>
    <name evidence="1" type="ORF">Pan189_36030</name>
</gene>
<proteinExistence type="predicted"/>
<name>A0A517R5R6_9PLAN</name>
<evidence type="ECO:0000313" key="1">
    <source>
        <dbReference type="EMBL" id="QDT39200.1"/>
    </source>
</evidence>
<dbReference type="Proteomes" id="UP000317318">
    <property type="component" value="Chromosome"/>
</dbReference>
<dbReference type="EMBL" id="CP036268">
    <property type="protein sequence ID" value="QDT39200.1"/>
    <property type="molecule type" value="Genomic_DNA"/>
</dbReference>
<accession>A0A517R5R6</accession>